<sequence>MKLMDRDAALQDLLEKHVFTEWIHDLALIENNFLTRQQAIEDELIVALESLCQLATLQHEQGRKGDIRYIYISLLRTRVMKNKAVYRIDAYDENWFLDETECAVEWSADFVFEPLFNRMTKLEQLKSDYARKITTMDIEQIQQIEAVKYHLLTVEFLKSQMPVFIASPSLERMPKANACTIFAGEYRDDSEILCRFTRSERADIREGESSWIISS</sequence>
<dbReference type="RefSeq" id="WP_190297781.1">
    <property type="nucleotide sequence ID" value="NZ_CP061172.1"/>
</dbReference>
<dbReference type="EMBL" id="CP061172">
    <property type="protein sequence ID" value="QNR66342.1"/>
    <property type="molecule type" value="Genomic_DNA"/>
</dbReference>
<proteinExistence type="predicted"/>
<organism evidence="1 2">
    <name type="scientific">Paenibacillus peoriae</name>
    <dbReference type="NCBI Taxonomy" id="59893"/>
    <lineage>
        <taxon>Bacteria</taxon>
        <taxon>Bacillati</taxon>
        <taxon>Bacillota</taxon>
        <taxon>Bacilli</taxon>
        <taxon>Bacillales</taxon>
        <taxon>Paenibacillaceae</taxon>
        <taxon>Paenibacillus</taxon>
    </lineage>
</organism>
<protein>
    <submittedName>
        <fullName evidence="1">Uncharacterized protein</fullName>
    </submittedName>
</protein>
<accession>A0A7H0Y5I4</accession>
<gene>
    <name evidence="1" type="ORF">IAQ67_21260</name>
</gene>
<evidence type="ECO:0000313" key="1">
    <source>
        <dbReference type="EMBL" id="QNR66342.1"/>
    </source>
</evidence>
<reference evidence="1 2" key="1">
    <citation type="submission" date="2020-09" db="EMBL/GenBank/DDBJ databases">
        <title>Characterization of Paenibacillus peoriae strain ZF390 with broad-spectrum antimicrobial activity as a potential biocontrol agent.</title>
        <authorList>
            <person name="Li L."/>
            <person name="Zhao Y."/>
            <person name="Li B."/>
            <person name="Xie X."/>
        </authorList>
    </citation>
    <scope>NUCLEOTIDE SEQUENCE [LARGE SCALE GENOMIC DNA]</scope>
    <source>
        <strain evidence="1 2">ZF390</strain>
    </source>
</reference>
<name>A0A7H0Y5I4_9BACL</name>
<dbReference type="Proteomes" id="UP000516384">
    <property type="component" value="Chromosome"/>
</dbReference>
<evidence type="ECO:0000313" key="2">
    <source>
        <dbReference type="Proteomes" id="UP000516384"/>
    </source>
</evidence>
<dbReference type="AlphaFoldDB" id="A0A7H0Y5I4"/>